<dbReference type="Proteomes" id="UP000601435">
    <property type="component" value="Unassembled WGS sequence"/>
</dbReference>
<protein>
    <recommendedName>
        <fullName evidence="1">CobW C-terminal domain-containing protein</fullName>
    </recommendedName>
</protein>
<organism evidence="2 3">
    <name type="scientific">Symbiodinium necroappetens</name>
    <dbReference type="NCBI Taxonomy" id="1628268"/>
    <lineage>
        <taxon>Eukaryota</taxon>
        <taxon>Sar</taxon>
        <taxon>Alveolata</taxon>
        <taxon>Dinophyceae</taxon>
        <taxon>Suessiales</taxon>
        <taxon>Symbiodiniaceae</taxon>
        <taxon>Symbiodinium</taxon>
    </lineage>
</organism>
<feature type="non-terminal residue" evidence="2">
    <location>
        <position position="1"/>
    </location>
</feature>
<feature type="non-terminal residue" evidence="2">
    <location>
        <position position="59"/>
    </location>
</feature>
<proteinExistence type="predicted"/>
<evidence type="ECO:0000259" key="1">
    <source>
        <dbReference type="Pfam" id="PF07683"/>
    </source>
</evidence>
<gene>
    <name evidence="2" type="ORF">SNEC2469_LOCUS31145</name>
</gene>
<sequence>AQGDAVIRRSQAEAAKKKRLREETLGGLLRSKGFLWLANRHDLMGIFSQAANMLTIQFP</sequence>
<feature type="domain" description="CobW C-terminal" evidence="1">
    <location>
        <begin position="18"/>
        <end position="57"/>
    </location>
</feature>
<evidence type="ECO:0000313" key="2">
    <source>
        <dbReference type="EMBL" id="CAE7912752.1"/>
    </source>
</evidence>
<dbReference type="InterPro" id="IPR011629">
    <property type="entry name" value="CobW-like_C"/>
</dbReference>
<keyword evidence="3" id="KW-1185">Reference proteome</keyword>
<dbReference type="AlphaFoldDB" id="A0A813BST2"/>
<name>A0A813BST2_9DINO</name>
<accession>A0A813BST2</accession>
<evidence type="ECO:0000313" key="3">
    <source>
        <dbReference type="Proteomes" id="UP000601435"/>
    </source>
</evidence>
<comment type="caution">
    <text evidence="2">The sequence shown here is derived from an EMBL/GenBank/DDBJ whole genome shotgun (WGS) entry which is preliminary data.</text>
</comment>
<dbReference type="Pfam" id="PF07683">
    <property type="entry name" value="CobW_C"/>
    <property type="match status" value="1"/>
</dbReference>
<dbReference type="EMBL" id="CAJNJA010074475">
    <property type="protein sequence ID" value="CAE7912752.1"/>
    <property type="molecule type" value="Genomic_DNA"/>
</dbReference>
<reference evidence="2" key="1">
    <citation type="submission" date="2021-02" db="EMBL/GenBank/DDBJ databases">
        <authorList>
            <person name="Dougan E. K."/>
            <person name="Rhodes N."/>
            <person name="Thang M."/>
            <person name="Chan C."/>
        </authorList>
    </citation>
    <scope>NUCLEOTIDE SEQUENCE</scope>
</reference>